<dbReference type="Pfam" id="PF12833">
    <property type="entry name" value="HTH_18"/>
    <property type="match status" value="1"/>
</dbReference>
<proteinExistence type="predicted"/>
<dbReference type="eggNOG" id="COG2207">
    <property type="taxonomic scope" value="Bacteria"/>
</dbReference>
<gene>
    <name evidence="5" type="ordered locus">HMPREF0389_00779</name>
</gene>
<dbReference type="GO" id="GO:0043565">
    <property type="term" value="F:sequence-specific DNA binding"/>
    <property type="evidence" value="ECO:0007669"/>
    <property type="project" value="InterPro"/>
</dbReference>
<evidence type="ECO:0000259" key="4">
    <source>
        <dbReference type="PROSITE" id="PS01124"/>
    </source>
</evidence>
<dbReference type="SMART" id="SM00342">
    <property type="entry name" value="HTH_ARAC"/>
    <property type="match status" value="1"/>
</dbReference>
<protein>
    <submittedName>
        <fullName evidence="5">Transcriptional regulator, AraC family</fullName>
    </submittedName>
</protein>
<reference evidence="6" key="1">
    <citation type="submission" date="2010-12" db="EMBL/GenBank/DDBJ databases">
        <title>The genome sequence of Filifactor alocis strain ATCC 35896.</title>
        <authorList>
            <consortium name="The Broad Institute Genome Sequencing Platform"/>
            <person name="Ward D."/>
            <person name="Earl A."/>
            <person name="Feldgarden M."/>
            <person name="Young S.K."/>
            <person name="Gargeya S."/>
            <person name="Zeng Q."/>
            <person name="Alvarado L."/>
            <person name="Berlin A."/>
            <person name="Bochicchio J."/>
            <person name="Chapman S.B."/>
            <person name="Chen Z."/>
            <person name="Freedman E."/>
            <person name="Gellesch M."/>
            <person name="Goldberg J."/>
            <person name="Griggs A."/>
            <person name="Gujja S."/>
            <person name="Heilman E."/>
            <person name="Heiman D."/>
            <person name="Howarth C."/>
            <person name="Mehta T."/>
            <person name="Neiman D."/>
            <person name="Pearson M."/>
            <person name="Roberts A."/>
            <person name="Saif S."/>
            <person name="Shea T."/>
            <person name="Shenoy N."/>
            <person name="Sisk P."/>
            <person name="Stolte C."/>
            <person name="Sykes S."/>
            <person name="White J."/>
            <person name="Yandava C."/>
            <person name="Izard J."/>
            <person name="Blanton J.M."/>
            <person name="Baranova O.V."/>
            <person name="Tanner A.C."/>
            <person name="Dewhirst F.E."/>
            <person name="Haas B."/>
            <person name="Nusbaum C."/>
            <person name="Birren B."/>
        </authorList>
    </citation>
    <scope>NUCLEOTIDE SEQUENCE [LARGE SCALE GENOMIC DNA]</scope>
    <source>
        <strain evidence="6">ATCC 35896 / D40 B5</strain>
    </source>
</reference>
<dbReference type="SUPFAM" id="SSF46689">
    <property type="entry name" value="Homeodomain-like"/>
    <property type="match status" value="2"/>
</dbReference>
<dbReference type="PATRIC" id="fig|546269.5.peg.1268"/>
<dbReference type="GO" id="GO:0003700">
    <property type="term" value="F:DNA-binding transcription factor activity"/>
    <property type="evidence" value="ECO:0007669"/>
    <property type="project" value="InterPro"/>
</dbReference>
<dbReference type="STRING" id="546269.HMPREF0389_00779"/>
<dbReference type="Proteomes" id="UP000007468">
    <property type="component" value="Chromosome"/>
</dbReference>
<organism evidence="5 6">
    <name type="scientific">Filifactor alocis (strain ATCC 35896 / CCUG 47790 / D40 B5)</name>
    <name type="common">Fusobacterium alocis</name>
    <dbReference type="NCBI Taxonomy" id="546269"/>
    <lineage>
        <taxon>Bacteria</taxon>
        <taxon>Bacillati</taxon>
        <taxon>Bacillota</taxon>
        <taxon>Clostridia</taxon>
        <taxon>Peptostreptococcales</taxon>
        <taxon>Filifactoraceae</taxon>
        <taxon>Filifactor</taxon>
    </lineage>
</organism>
<accession>D6GQ04</accession>
<sequence length="329" mass="38587">MSEQLEKMYKDIFTDRGVIPCEPVPGFNPNGKFYKMNPELGRGYCWVYQCNPYVTITIMDQIHYEDTYCAFEQPEYMCVGYFYSVSGEILTPYRRLTSGAIQAYVGKKSEYRMILHKKIPINSVSITFMPEYYKKYLSEPYPDIYENPSKAFMQIDGCSDFPELVTIFNQIKRYMGDGISAKLFYESKVNEALSIILEKAKNQNREHIRHRFSIPNDDLDAIISVSNYINDHYAEDIRIDFLAQIACMSQAKLKYVFKDVYHMSIQQYIVTRRITHAEHLLRDTVLPVSQIAEMVGYKYISSLSDMFKQHTGMKPTEYREKMQMIEVID</sequence>
<keyword evidence="6" id="KW-1185">Reference proteome</keyword>
<dbReference type="AlphaFoldDB" id="D6GQ04"/>
<dbReference type="Gene3D" id="1.10.10.60">
    <property type="entry name" value="Homeodomain-like"/>
    <property type="match status" value="2"/>
</dbReference>
<keyword evidence="3" id="KW-0804">Transcription</keyword>
<keyword evidence="1" id="KW-0805">Transcription regulation</keyword>
<dbReference type="PROSITE" id="PS01124">
    <property type="entry name" value="HTH_ARAC_FAMILY_2"/>
    <property type="match status" value="1"/>
</dbReference>
<keyword evidence="2" id="KW-0238">DNA-binding</keyword>
<dbReference type="EMBL" id="CP002390">
    <property type="protein sequence ID" value="EFE28857.1"/>
    <property type="molecule type" value="Genomic_DNA"/>
</dbReference>
<evidence type="ECO:0000313" key="5">
    <source>
        <dbReference type="EMBL" id="EFE28857.1"/>
    </source>
</evidence>
<dbReference type="OrthoDB" id="3177689at2"/>
<dbReference type="PANTHER" id="PTHR47893">
    <property type="entry name" value="REGULATORY PROTEIN PCHR"/>
    <property type="match status" value="1"/>
</dbReference>
<feature type="domain" description="HTH araC/xylS-type" evidence="4">
    <location>
        <begin position="223"/>
        <end position="321"/>
    </location>
</feature>
<dbReference type="InterPro" id="IPR018060">
    <property type="entry name" value="HTH_AraC"/>
</dbReference>
<dbReference type="PROSITE" id="PS00041">
    <property type="entry name" value="HTH_ARAC_FAMILY_1"/>
    <property type="match status" value="1"/>
</dbReference>
<evidence type="ECO:0000256" key="1">
    <source>
        <dbReference type="ARBA" id="ARBA00023015"/>
    </source>
</evidence>
<evidence type="ECO:0000313" key="6">
    <source>
        <dbReference type="Proteomes" id="UP000007468"/>
    </source>
</evidence>
<dbReference type="RefSeq" id="WP_014262774.1">
    <property type="nucleotide sequence ID" value="NC_016630.1"/>
</dbReference>
<evidence type="ECO:0000256" key="2">
    <source>
        <dbReference type="ARBA" id="ARBA00023125"/>
    </source>
</evidence>
<dbReference type="PANTHER" id="PTHR47893:SF1">
    <property type="entry name" value="REGULATORY PROTEIN PCHR"/>
    <property type="match status" value="1"/>
</dbReference>
<evidence type="ECO:0000256" key="3">
    <source>
        <dbReference type="ARBA" id="ARBA00023163"/>
    </source>
</evidence>
<dbReference type="InterPro" id="IPR053142">
    <property type="entry name" value="PchR_regulatory_protein"/>
</dbReference>
<dbReference type="InterPro" id="IPR018062">
    <property type="entry name" value="HTH_AraC-typ_CS"/>
</dbReference>
<name>D6GQ04_FILAD</name>
<dbReference type="InterPro" id="IPR009057">
    <property type="entry name" value="Homeodomain-like_sf"/>
</dbReference>
<dbReference type="KEGG" id="faa:HMPREF0389_00779"/>